<evidence type="ECO:0000313" key="2">
    <source>
        <dbReference type="EMBL" id="KAJ5350119.1"/>
    </source>
</evidence>
<gene>
    <name evidence="2" type="ORF">N7541_007846</name>
</gene>
<evidence type="ECO:0000256" key="1">
    <source>
        <dbReference type="SAM" id="MobiDB-lite"/>
    </source>
</evidence>
<proteinExistence type="predicted"/>
<feature type="region of interest" description="Disordered" evidence="1">
    <location>
        <begin position="326"/>
        <end position="374"/>
    </location>
</feature>
<reference evidence="2" key="2">
    <citation type="journal article" date="2023" name="IMA Fungus">
        <title>Comparative genomic study of the Penicillium genus elucidates a diverse pangenome and 15 lateral gene transfer events.</title>
        <authorList>
            <person name="Petersen C."/>
            <person name="Sorensen T."/>
            <person name="Nielsen M.R."/>
            <person name="Sondergaard T.E."/>
            <person name="Sorensen J.L."/>
            <person name="Fitzpatrick D.A."/>
            <person name="Frisvad J.C."/>
            <person name="Nielsen K.L."/>
        </authorList>
    </citation>
    <scope>NUCLEOTIDE SEQUENCE</scope>
    <source>
        <strain evidence="2">IBT 35675</strain>
    </source>
</reference>
<organism evidence="2 3">
    <name type="scientific">Penicillium brevicompactum</name>
    <dbReference type="NCBI Taxonomy" id="5074"/>
    <lineage>
        <taxon>Eukaryota</taxon>
        <taxon>Fungi</taxon>
        <taxon>Dikarya</taxon>
        <taxon>Ascomycota</taxon>
        <taxon>Pezizomycotina</taxon>
        <taxon>Eurotiomycetes</taxon>
        <taxon>Eurotiomycetidae</taxon>
        <taxon>Eurotiales</taxon>
        <taxon>Aspergillaceae</taxon>
        <taxon>Penicillium</taxon>
    </lineage>
</organism>
<feature type="compositionally biased region" description="Basic and acidic residues" evidence="1">
    <location>
        <begin position="354"/>
        <end position="366"/>
    </location>
</feature>
<sequence length="374" mass="42753">MAESVEDGPVDYRSVEYEVQKSLSSGELHEEIERFALNEALLEEDRARFDRDVHVLPDDTPDTVINEKQIKHMLGASRTPRRDDLKRLWQNSTPASQFRDQAFHASSKQRKPSHDDGGLWEADPRHPSRVEQAEATIREEWKKQGIWNEKWGIKPCNGPANRWMHEEPPDCSTTSESNIISASKPDIASHLASTLLRSGRSHHAIKSQEATDRPSGQRRNHDASRPFQQFIYQMAKEREDLISENRRGYRMAFDDPNLNSVAYGTVRDLWKYRKIWTEKWGTMPGMKWKHEEPFEMHEGASAPEQKKHTDDVALKCEPWLASLDHGSISTDAEPVSPADTECPLSAGQQQLSPADEKCALPDETKRIPPSQCRT</sequence>
<keyword evidence="3" id="KW-1185">Reference proteome</keyword>
<comment type="caution">
    <text evidence="2">The sequence shown here is derived from an EMBL/GenBank/DDBJ whole genome shotgun (WGS) entry which is preliminary data.</text>
</comment>
<feature type="region of interest" description="Disordered" evidence="1">
    <location>
        <begin position="92"/>
        <end position="132"/>
    </location>
</feature>
<accession>A0A9W9R0Y1</accession>
<dbReference type="EMBL" id="JAPZBR010000006">
    <property type="protein sequence ID" value="KAJ5350119.1"/>
    <property type="molecule type" value="Genomic_DNA"/>
</dbReference>
<protein>
    <submittedName>
        <fullName evidence="2">Uncharacterized protein</fullName>
    </submittedName>
</protein>
<dbReference type="AlphaFoldDB" id="A0A9W9R0Y1"/>
<dbReference type="Proteomes" id="UP001148299">
    <property type="component" value="Unassembled WGS sequence"/>
</dbReference>
<feature type="region of interest" description="Disordered" evidence="1">
    <location>
        <begin position="197"/>
        <end position="222"/>
    </location>
</feature>
<reference evidence="2" key="1">
    <citation type="submission" date="2022-12" db="EMBL/GenBank/DDBJ databases">
        <authorList>
            <person name="Petersen C."/>
        </authorList>
    </citation>
    <scope>NUCLEOTIDE SEQUENCE</scope>
    <source>
        <strain evidence="2">IBT 35675</strain>
    </source>
</reference>
<feature type="compositionally biased region" description="Basic and acidic residues" evidence="1">
    <location>
        <begin position="112"/>
        <end position="132"/>
    </location>
</feature>
<name>A0A9W9R0Y1_PENBR</name>
<evidence type="ECO:0000313" key="3">
    <source>
        <dbReference type="Proteomes" id="UP001148299"/>
    </source>
</evidence>